<dbReference type="SMART" id="SM00393">
    <property type="entry name" value="R3H"/>
    <property type="match status" value="1"/>
</dbReference>
<feature type="compositionally biased region" description="Basic and acidic residues" evidence="10">
    <location>
        <begin position="669"/>
        <end position="679"/>
    </location>
</feature>
<dbReference type="AlphaFoldDB" id="A0A9P6T0Z5"/>
<gene>
    <name evidence="12" type="primary">FAP1_1</name>
    <name evidence="12" type="ORF">BGZ80_008675</name>
</gene>
<dbReference type="InterPro" id="IPR000967">
    <property type="entry name" value="Znf_NFX1"/>
</dbReference>
<evidence type="ECO:0000313" key="12">
    <source>
        <dbReference type="EMBL" id="KAG0017027.1"/>
    </source>
</evidence>
<proteinExistence type="inferred from homology"/>
<dbReference type="Proteomes" id="UP000703661">
    <property type="component" value="Unassembled WGS sequence"/>
</dbReference>
<keyword evidence="13" id="KW-1185">Reference proteome</keyword>
<feature type="region of interest" description="Disordered" evidence="10">
    <location>
        <begin position="645"/>
        <end position="724"/>
    </location>
</feature>
<evidence type="ECO:0000259" key="11">
    <source>
        <dbReference type="PROSITE" id="PS51061"/>
    </source>
</evidence>
<keyword evidence="4" id="KW-0677">Repeat</keyword>
<name>A0A9P6T0Z5_9FUNG</name>
<dbReference type="CDD" id="cd06008">
    <property type="entry name" value="NF-X1-zinc-finger"/>
    <property type="match status" value="2"/>
</dbReference>
<evidence type="ECO:0000256" key="7">
    <source>
        <dbReference type="ARBA" id="ARBA00023015"/>
    </source>
</evidence>
<evidence type="ECO:0000256" key="3">
    <source>
        <dbReference type="ARBA" id="ARBA00022723"/>
    </source>
</evidence>
<dbReference type="GO" id="GO:0000122">
    <property type="term" value="P:negative regulation of transcription by RNA polymerase II"/>
    <property type="evidence" value="ECO:0007669"/>
    <property type="project" value="TreeGrafter"/>
</dbReference>
<dbReference type="Pfam" id="PF01424">
    <property type="entry name" value="R3H"/>
    <property type="match status" value="1"/>
</dbReference>
<evidence type="ECO:0000256" key="9">
    <source>
        <dbReference type="ARBA" id="ARBA00023242"/>
    </source>
</evidence>
<reference evidence="12" key="1">
    <citation type="journal article" date="2020" name="Fungal Divers.">
        <title>Resolving the Mortierellaceae phylogeny through synthesis of multi-gene phylogenetics and phylogenomics.</title>
        <authorList>
            <person name="Vandepol N."/>
            <person name="Liber J."/>
            <person name="Desiro A."/>
            <person name="Na H."/>
            <person name="Kennedy M."/>
            <person name="Barry K."/>
            <person name="Grigoriev I.V."/>
            <person name="Miller A.N."/>
            <person name="O'Donnell K."/>
            <person name="Stajich J.E."/>
            <person name="Bonito G."/>
        </authorList>
    </citation>
    <scope>NUCLEOTIDE SEQUENCE</scope>
    <source>
        <strain evidence="12">NRRL 2769</strain>
    </source>
</reference>
<keyword evidence="5" id="KW-0863">Zinc-finger</keyword>
<dbReference type="PROSITE" id="PS51061">
    <property type="entry name" value="R3H"/>
    <property type="match status" value="1"/>
</dbReference>
<comment type="similarity">
    <text evidence="2">Belongs to the NFX1 family.</text>
</comment>
<dbReference type="PANTHER" id="PTHR12360">
    <property type="entry name" value="NUCLEAR TRANSCRIPTION FACTOR, X-BOX BINDING 1 NFX1"/>
    <property type="match status" value="1"/>
</dbReference>
<dbReference type="Gene3D" id="3.30.1370.50">
    <property type="entry name" value="R3H-like domain"/>
    <property type="match status" value="1"/>
</dbReference>
<dbReference type="GO" id="GO:0000977">
    <property type="term" value="F:RNA polymerase II transcription regulatory region sequence-specific DNA binding"/>
    <property type="evidence" value="ECO:0007669"/>
    <property type="project" value="TreeGrafter"/>
</dbReference>
<evidence type="ECO:0000256" key="10">
    <source>
        <dbReference type="SAM" id="MobiDB-lite"/>
    </source>
</evidence>
<dbReference type="GO" id="GO:0000981">
    <property type="term" value="F:DNA-binding transcription factor activity, RNA polymerase II-specific"/>
    <property type="evidence" value="ECO:0007669"/>
    <property type="project" value="TreeGrafter"/>
</dbReference>
<protein>
    <submittedName>
        <fullName evidence="12">FKBP12-associated protein</fullName>
    </submittedName>
</protein>
<keyword evidence="8" id="KW-0804">Transcription</keyword>
<dbReference type="SMART" id="SM00438">
    <property type="entry name" value="ZnF_NFX"/>
    <property type="match status" value="5"/>
</dbReference>
<comment type="subcellular location">
    <subcellularLocation>
        <location evidence="1">Nucleus</location>
    </subcellularLocation>
</comment>
<dbReference type="EMBL" id="JAAAID010000479">
    <property type="protein sequence ID" value="KAG0017027.1"/>
    <property type="molecule type" value="Genomic_DNA"/>
</dbReference>
<feature type="domain" description="R3H" evidence="11">
    <location>
        <begin position="310"/>
        <end position="373"/>
    </location>
</feature>
<evidence type="ECO:0000256" key="6">
    <source>
        <dbReference type="ARBA" id="ARBA00022833"/>
    </source>
</evidence>
<dbReference type="GO" id="GO:0005634">
    <property type="term" value="C:nucleus"/>
    <property type="evidence" value="ECO:0007669"/>
    <property type="project" value="UniProtKB-SubCell"/>
</dbReference>
<dbReference type="InterPro" id="IPR001374">
    <property type="entry name" value="R3H_dom"/>
</dbReference>
<evidence type="ECO:0000256" key="2">
    <source>
        <dbReference type="ARBA" id="ARBA00007269"/>
    </source>
</evidence>
<keyword evidence="3" id="KW-0479">Metal-binding</keyword>
<evidence type="ECO:0000256" key="4">
    <source>
        <dbReference type="ARBA" id="ARBA00022737"/>
    </source>
</evidence>
<evidence type="ECO:0000313" key="13">
    <source>
        <dbReference type="Proteomes" id="UP000703661"/>
    </source>
</evidence>
<evidence type="ECO:0000256" key="8">
    <source>
        <dbReference type="ARBA" id="ARBA00023163"/>
    </source>
</evidence>
<organism evidence="12 13">
    <name type="scientific">Entomortierella chlamydospora</name>
    <dbReference type="NCBI Taxonomy" id="101097"/>
    <lineage>
        <taxon>Eukaryota</taxon>
        <taxon>Fungi</taxon>
        <taxon>Fungi incertae sedis</taxon>
        <taxon>Mucoromycota</taxon>
        <taxon>Mortierellomycotina</taxon>
        <taxon>Mortierellomycetes</taxon>
        <taxon>Mortierellales</taxon>
        <taxon>Mortierellaceae</taxon>
        <taxon>Entomortierella</taxon>
    </lineage>
</organism>
<comment type="caution">
    <text evidence="12">The sequence shown here is derived from an EMBL/GenBank/DDBJ whole genome shotgun (WGS) entry which is preliminary data.</text>
</comment>
<dbReference type="GO" id="GO:0008270">
    <property type="term" value="F:zinc ion binding"/>
    <property type="evidence" value="ECO:0007669"/>
    <property type="project" value="UniProtKB-KW"/>
</dbReference>
<keyword evidence="6" id="KW-0862">Zinc</keyword>
<evidence type="ECO:0000256" key="1">
    <source>
        <dbReference type="ARBA" id="ARBA00004123"/>
    </source>
</evidence>
<dbReference type="PANTHER" id="PTHR12360:SF12">
    <property type="entry name" value="TRANSCRIPTIONAL REPRESSOR NF-X1"/>
    <property type="match status" value="1"/>
</dbReference>
<dbReference type="SUPFAM" id="SSF82708">
    <property type="entry name" value="R3H domain"/>
    <property type="match status" value="1"/>
</dbReference>
<dbReference type="InterPro" id="IPR034078">
    <property type="entry name" value="NFX1_fam"/>
</dbReference>
<keyword evidence="7" id="KW-0805">Transcription regulation</keyword>
<evidence type="ECO:0000256" key="5">
    <source>
        <dbReference type="ARBA" id="ARBA00022771"/>
    </source>
</evidence>
<accession>A0A9P6T0Z5</accession>
<keyword evidence="9" id="KW-0539">Nucleus</keyword>
<sequence>MGLDGDDLPCCDRLCRGLRACGKHECTNRCCPAKNKGKGKKGGLAAMEAHICPLVCGKKLQCGVHNCEMLCHKGHCNPCLNASFEELSCACGRTVLHPPIPCGTPIPRCKYSCTRPRECGHTSFSNHPCHPDSEPCPPCIMLVAKQCMCRKAKMPNVPCYKSNPSCGKICGKRLDCNQHNCNKSCHSGECSLPPLDICTQPCPKARKSCGHRCGVTCHGDTPCPEDQPCRVTVPSSCKCGNLTMESACNASTENVWDGKPRIIKCNDYCLIAERNKRVALALEIEEGSGQPGPRIPDYDSYVLDYALANMEFTLKIEKQLAEWVVDTTKPMLNFPPMKGHRRKFIHELAAHYDVTSESVDVEPYRSVTIRRQLNTSIPDLLASQACRQKRSTGASTSGAATAVEQLRKPMIKDPVNAIYLHDLAFGLTRSELAAKLAPIFGNIKYGIRWLTDDDAVLVPHPGSMQMDELEAVLVRLRTGIKAVAAKVNICERVELCWVNKEGEVVSHTNVGSGSQTKRFFNATQGNQWVKKTAPPTVANTFALLDDDERIAAAKREEEERILKAREAAGTLSSDAWEEEAGTSSSSAAARAHYSMTSGLSQPSAGGVLGPDVPEVTEDLTKFVVVEAGEFTDEVVDDWQELLEDDDEGEADTKAMAGAEVETSGDVSEGGDKEESKAKSQEPVSDENIGGQTEEKKELSSRGGSDDEVVLISQSDLSQAGVEQK</sequence>
<dbReference type="InterPro" id="IPR036867">
    <property type="entry name" value="R3H_dom_sf"/>
</dbReference>